<proteinExistence type="predicted"/>
<dbReference type="AlphaFoldDB" id="D2V837"/>
<dbReference type="KEGG" id="ngr:NAEGRDRAFT_65017"/>
<dbReference type="EMBL" id="GG738856">
    <property type="protein sequence ID" value="EFC47111.1"/>
    <property type="molecule type" value="Genomic_DNA"/>
</dbReference>
<organism evidence="2">
    <name type="scientific">Naegleria gruberi</name>
    <name type="common">Amoeba</name>
    <dbReference type="NCBI Taxonomy" id="5762"/>
    <lineage>
        <taxon>Eukaryota</taxon>
        <taxon>Discoba</taxon>
        <taxon>Heterolobosea</taxon>
        <taxon>Tetramitia</taxon>
        <taxon>Eutetramitia</taxon>
        <taxon>Vahlkampfiidae</taxon>
        <taxon>Naegleria</taxon>
    </lineage>
</organism>
<name>D2V837_NAEGR</name>
<dbReference type="InParanoid" id="D2V837"/>
<dbReference type="Proteomes" id="UP000006671">
    <property type="component" value="Unassembled WGS sequence"/>
</dbReference>
<dbReference type="GeneID" id="8861288"/>
<dbReference type="OMA" id="HINECEA"/>
<dbReference type="VEuPathDB" id="AmoebaDB:NAEGRDRAFT_65017"/>
<protein>
    <submittedName>
        <fullName evidence="1">Predicted protein</fullName>
    </submittedName>
</protein>
<evidence type="ECO:0000313" key="2">
    <source>
        <dbReference type="Proteomes" id="UP000006671"/>
    </source>
</evidence>
<reference evidence="1 2" key="1">
    <citation type="journal article" date="2010" name="Cell">
        <title>The genome of Naegleria gruberi illuminates early eukaryotic versatility.</title>
        <authorList>
            <person name="Fritz-Laylin L.K."/>
            <person name="Prochnik S.E."/>
            <person name="Ginger M.L."/>
            <person name="Dacks J.B."/>
            <person name="Carpenter M.L."/>
            <person name="Field M.C."/>
            <person name="Kuo A."/>
            <person name="Paredez A."/>
            <person name="Chapman J."/>
            <person name="Pham J."/>
            <person name="Shu S."/>
            <person name="Neupane R."/>
            <person name="Cipriano M."/>
            <person name="Mancuso J."/>
            <person name="Tu H."/>
            <person name="Salamov A."/>
            <person name="Lindquist E."/>
            <person name="Shapiro H."/>
            <person name="Lucas S."/>
            <person name="Grigoriev I.V."/>
            <person name="Cande W.Z."/>
            <person name="Fulton C."/>
            <person name="Rokhsar D.S."/>
            <person name="Dawson S.C."/>
        </authorList>
    </citation>
    <scope>NUCLEOTIDE SEQUENCE [LARGE SCALE GENOMIC DNA]</scope>
    <source>
        <strain evidence="1 2">NEG-M</strain>
    </source>
</reference>
<accession>D2V837</accession>
<gene>
    <name evidence="1" type="ORF">NAEGRDRAFT_65017</name>
</gene>
<sequence>MFKDIKKRSQSPTIGFSSVLFKKPKPNLLLNGMMKLNHDKVLEILRDDLYFEDEAIDCVKKERNQNGRYPLSALNGNHLLIAINAYETNIKSNGTPETAKQSMVDSLMDEGKIMVKSVAEPIAVWLISEFVERKQVEIEESNKSIDAEDISAFIKLVISTNGAMTDRTDKVVGIFEPKNIVESSSVVVFGFGSNFKFIGREEVVNMFMESYRPYTALIENEKKALRDNIELPFIAAAPGIGKSRILQEIGLDMYNNKQYFPLFISFGNGTKMDVMNEPNPMNGLCVRIVYSILCAFTGSKGETSVFTGLLRKWNEFFGKRKVLDIETILIACNAVISPNEHTNFFIGMDEVQIINSHINRPSPLDVIISSIGQYMQHPVCGIIYPLFVGTYYTGIKKSFLGSAYSPKYIPTKPMLPTTELYQIMDDLVQTYNKLQGWRKNVSFKHYLRTFGGYARGIEFYLVQLLFRDLLPQAAWWEAKTKILEKYDVSFISSKVKNKILQLVVTRRVVAKNDKVEDDLTWSDLENQGLVMLEKAKGQEEFLITYPPVILPSLMTLEPREIYNNLFNSDSSVSSWEDVILEYYYLILTLLKDQKSLTLKELFPFAKMNPATANLKIEKIHSCYKCTHDKRLESDMSTRKYFNLKSGSTSFTYNPSNNTKGVYIIKNVPDASAGDVLVLGMKNELNGSDCVFHLQCKWADSKTAKLDFSTIEEVEIIKNNSFDLPTQNKIIPVTNITVIVTGKSITDMPESEKLPDNLIMIYKDNFSKHFGTLSEHMKYLYSTNYLHINECEAKGYENFGIGKQAANDIITKRTSDKEGFKDLEDLEKKVGKELFGKLKDLDIVF</sequence>
<evidence type="ECO:0000313" key="1">
    <source>
        <dbReference type="EMBL" id="EFC47111.1"/>
    </source>
</evidence>
<dbReference type="OrthoDB" id="2315391at2759"/>
<keyword evidence="2" id="KW-1185">Reference proteome</keyword>
<dbReference type="RefSeq" id="XP_002679855.1">
    <property type="nucleotide sequence ID" value="XM_002679809.1"/>
</dbReference>